<dbReference type="SUPFAM" id="SSF48179">
    <property type="entry name" value="6-phosphogluconate dehydrogenase C-terminal domain-like"/>
    <property type="match status" value="2"/>
</dbReference>
<dbReference type="OrthoDB" id="435038at2759"/>
<dbReference type="GO" id="GO:0050661">
    <property type="term" value="F:NADP binding"/>
    <property type="evidence" value="ECO:0007669"/>
    <property type="project" value="InterPro"/>
</dbReference>
<evidence type="ECO:0000259" key="1">
    <source>
        <dbReference type="Pfam" id="PF03446"/>
    </source>
</evidence>
<dbReference type="GO" id="GO:0051287">
    <property type="term" value="F:NAD binding"/>
    <property type="evidence" value="ECO:0007669"/>
    <property type="project" value="InterPro"/>
</dbReference>
<dbReference type="PANTHER" id="PTHR43060:SF13">
    <property type="entry name" value="3-HYDROXYISOBUTYRATE DEHYDROGENASE-LIKE 2, MITOCHONDRIAL-RELATED"/>
    <property type="match status" value="1"/>
</dbReference>
<dbReference type="EMBL" id="NMUH01000739">
    <property type="protein sequence ID" value="MQL84112.1"/>
    <property type="molecule type" value="Genomic_DNA"/>
</dbReference>
<name>A0A843UE84_COLES</name>
<dbReference type="Pfam" id="PF03446">
    <property type="entry name" value="NAD_binding_2"/>
    <property type="match status" value="2"/>
</dbReference>
<accession>A0A843UE84</accession>
<dbReference type="Proteomes" id="UP000652761">
    <property type="component" value="Unassembled WGS sequence"/>
</dbReference>
<organism evidence="3 4">
    <name type="scientific">Colocasia esculenta</name>
    <name type="common">Wild taro</name>
    <name type="synonym">Arum esculentum</name>
    <dbReference type="NCBI Taxonomy" id="4460"/>
    <lineage>
        <taxon>Eukaryota</taxon>
        <taxon>Viridiplantae</taxon>
        <taxon>Streptophyta</taxon>
        <taxon>Embryophyta</taxon>
        <taxon>Tracheophyta</taxon>
        <taxon>Spermatophyta</taxon>
        <taxon>Magnoliopsida</taxon>
        <taxon>Liliopsida</taxon>
        <taxon>Araceae</taxon>
        <taxon>Aroideae</taxon>
        <taxon>Colocasieae</taxon>
        <taxon>Colocasia</taxon>
    </lineage>
</organism>
<reference evidence="3" key="1">
    <citation type="submission" date="2017-07" db="EMBL/GenBank/DDBJ databases">
        <title>Taro Niue Genome Assembly and Annotation.</title>
        <authorList>
            <person name="Atibalentja N."/>
            <person name="Keating K."/>
            <person name="Fields C.J."/>
        </authorList>
    </citation>
    <scope>NUCLEOTIDE SEQUENCE</scope>
    <source>
        <strain evidence="3">Niue_2</strain>
        <tissue evidence="3">Leaf</tissue>
    </source>
</reference>
<dbReference type="InterPro" id="IPR008927">
    <property type="entry name" value="6-PGluconate_DH-like_C_sf"/>
</dbReference>
<dbReference type="Pfam" id="PF14833">
    <property type="entry name" value="NAD_binding_11"/>
    <property type="match status" value="2"/>
</dbReference>
<evidence type="ECO:0008006" key="5">
    <source>
        <dbReference type="Google" id="ProtNLM"/>
    </source>
</evidence>
<feature type="non-terminal residue" evidence="3">
    <location>
        <position position="724"/>
    </location>
</feature>
<feature type="domain" description="6-phosphogluconate dehydrogenase NADP-binding" evidence="1">
    <location>
        <begin position="95"/>
        <end position="250"/>
    </location>
</feature>
<dbReference type="Gene3D" id="1.10.1040.10">
    <property type="entry name" value="N-(1-d-carboxylethyl)-l-norvaline Dehydrogenase, domain 2"/>
    <property type="match status" value="2"/>
</dbReference>
<dbReference type="SUPFAM" id="SSF51735">
    <property type="entry name" value="NAD(P)-binding Rossmann-fold domains"/>
    <property type="match status" value="2"/>
</dbReference>
<dbReference type="PANTHER" id="PTHR43060">
    <property type="entry name" value="3-HYDROXYISOBUTYRATE DEHYDROGENASE-LIKE 1, MITOCHONDRIAL-RELATED"/>
    <property type="match status" value="1"/>
</dbReference>
<proteinExistence type="predicted"/>
<evidence type="ECO:0000259" key="2">
    <source>
        <dbReference type="Pfam" id="PF14833"/>
    </source>
</evidence>
<dbReference type="Gene3D" id="3.40.50.720">
    <property type="entry name" value="NAD(P)-binding Rossmann-like Domain"/>
    <property type="match status" value="2"/>
</dbReference>
<evidence type="ECO:0000313" key="3">
    <source>
        <dbReference type="EMBL" id="MQL84112.1"/>
    </source>
</evidence>
<dbReference type="AlphaFoldDB" id="A0A843UE84"/>
<sequence>VAFENVFESLQKRKLVKVDFPIWHHQSALLGLDVCAFYDTNDETSAPAKAIILFRKTRPQPSLVAVVQCCRGGDSMETVAPSARYPSPVRPGRTRVGWIGVGFMGAHMAARLQSAGYSLSVFARTPSKALPLIQAGARLAASPADVARHSDVVFTIVSHPSDVRSLALGPDGLLSAGPGLVVVDMTTSSPALAREIAAAARSGGCWAVDAPVSGGDAGAREGRLAIFAGGEEGVVEWLSPLFETMGKPTRMGGAGCGQHAKLANQVVVAANLLGLSEAAAFAGRAGLDCGAFVAAVGAGAAGSRVMELFAEKMVGRDFVPGGFSEYMVKDLGMALTTEEEGGGDGGGGRGGEALALPGAALCRQLFQAMVANGDGKMGIQGLLTVLDRINNNKREPETMAPSAYYPIPVLPGHTRVGWIGVGLMGFPMAARLQRAGYSLSVFARNPSKALPLTQAGARLAASPADLARHSDVVFTIVSHPSDVRSLTLGPDGLLSAGPGLVVVDMTTSFPALAREIAAAARSRGCWAVDAPVSGADAGAKEGRLAIFAGGEEGVVKWLTPLFEIMGKPARMGGAGCGQHAKLANQIVGVANLLGMSEALMFAGRAGLDPGAFLAAVRAGAAGSRLMELFGEKMVARDFAPGGFSEYLVKDLGMALTTEEEEEDRGGDGGGGRGGTALVLPGAALCRQLFQAMVANGDGKMGIHGVLTVLERINNDKKDPEFLVE</sequence>
<feature type="domain" description="3-hydroxyisobutyrate dehydrogenase-like NAD-binding" evidence="2">
    <location>
        <begin position="255"/>
        <end position="384"/>
    </location>
</feature>
<protein>
    <recommendedName>
        <fullName evidence="5">3-hydroxyisobutyrate dehydrogenase</fullName>
    </recommendedName>
</protein>
<dbReference type="InterPro" id="IPR036291">
    <property type="entry name" value="NAD(P)-bd_dom_sf"/>
</dbReference>
<feature type="domain" description="3-hydroxyisobutyrate dehydrogenase-like NAD-binding" evidence="2">
    <location>
        <begin position="575"/>
        <end position="706"/>
    </location>
</feature>
<dbReference type="InterPro" id="IPR006115">
    <property type="entry name" value="6PGDH_NADP-bd"/>
</dbReference>
<gene>
    <name evidence="3" type="ORF">Taro_016607</name>
</gene>
<comment type="caution">
    <text evidence="3">The sequence shown here is derived from an EMBL/GenBank/DDBJ whole genome shotgun (WGS) entry which is preliminary data.</text>
</comment>
<feature type="domain" description="6-phosphogluconate dehydrogenase NADP-binding" evidence="1">
    <location>
        <begin position="415"/>
        <end position="568"/>
    </location>
</feature>
<dbReference type="InterPro" id="IPR029154">
    <property type="entry name" value="HIBADH-like_NADP-bd"/>
</dbReference>
<keyword evidence="4" id="KW-1185">Reference proteome</keyword>
<dbReference type="InterPro" id="IPR013328">
    <property type="entry name" value="6PGD_dom2"/>
</dbReference>
<evidence type="ECO:0000313" key="4">
    <source>
        <dbReference type="Proteomes" id="UP000652761"/>
    </source>
</evidence>